<dbReference type="PANTHER" id="PTHR46564">
    <property type="entry name" value="TRANSPOSASE"/>
    <property type="match status" value="1"/>
</dbReference>
<evidence type="ECO:0000313" key="1">
    <source>
        <dbReference type="EMBL" id="ABG52715.1"/>
    </source>
</evidence>
<dbReference type="eggNOG" id="COG3415">
    <property type="taxonomic scope" value="Bacteria"/>
</dbReference>
<dbReference type="EMBL" id="CP000393">
    <property type="protein sequence ID" value="ABG52715.1"/>
    <property type="molecule type" value="Genomic_DNA"/>
</dbReference>
<sequence>MRKDKILSAFPLNFIKKSRSKSFVFINKSGFEDNQDCIYTWSKKGKKVYGEQEEKRGKRENLVAGRRKKEKDLIALIRFK</sequence>
<accession>Q10YF9</accession>
<dbReference type="AlphaFoldDB" id="Q10YF9"/>
<proteinExistence type="predicted"/>
<protein>
    <submittedName>
        <fullName evidence="1">Putative transposase gene of IS630 family insertion sequence ISY100h</fullName>
    </submittedName>
</protein>
<dbReference type="KEGG" id="ter:Tery_3652"/>
<organism evidence="1">
    <name type="scientific">Trichodesmium erythraeum (strain IMS101)</name>
    <dbReference type="NCBI Taxonomy" id="203124"/>
    <lineage>
        <taxon>Bacteria</taxon>
        <taxon>Bacillati</taxon>
        <taxon>Cyanobacteriota</taxon>
        <taxon>Cyanophyceae</taxon>
        <taxon>Oscillatoriophycideae</taxon>
        <taxon>Oscillatoriales</taxon>
        <taxon>Microcoleaceae</taxon>
        <taxon>Trichodesmium</taxon>
    </lineage>
</organism>
<reference evidence="1" key="1">
    <citation type="submission" date="2006-06" db="EMBL/GenBank/DDBJ databases">
        <title>Complete sequence of Trichodesmium erythraeum IMS101.</title>
        <authorList>
            <consortium name="US DOE Joint Genome Institute"/>
            <person name="Copeland A."/>
            <person name="Lucas S."/>
            <person name="Lapidus A."/>
            <person name="Barry K."/>
            <person name="Detter J.C."/>
            <person name="Glavina del Rio T."/>
            <person name="Hammon N."/>
            <person name="Israni S."/>
            <person name="Dalin E."/>
            <person name="Tice H."/>
            <person name="Pitluck S."/>
            <person name="Kiss H."/>
            <person name="Munk A.C."/>
            <person name="Brettin T."/>
            <person name="Bruce D."/>
            <person name="Han C."/>
            <person name="Tapia R."/>
            <person name="Gilna P."/>
            <person name="Schmutz J."/>
            <person name="Larimer F."/>
            <person name="Land M."/>
            <person name="Hauser L."/>
            <person name="Kyrpides N."/>
            <person name="Kim E."/>
            <person name="Richardson P."/>
        </authorList>
    </citation>
    <scope>NUCLEOTIDE SEQUENCE [LARGE SCALE GENOMIC DNA]</scope>
    <source>
        <strain evidence="1">IMS101</strain>
    </source>
</reference>
<gene>
    <name evidence="1" type="ordered locus">Tery_3652</name>
</gene>
<name>Q10YF9_TRIEI</name>
<dbReference type="PANTHER" id="PTHR46564:SF1">
    <property type="entry name" value="TRANSPOSASE"/>
    <property type="match status" value="1"/>
</dbReference>
<dbReference type="HOGENOM" id="CLU_2588708_0_0_3"/>